<organism evidence="2 3">
    <name type="scientific">Oryza rufipogon</name>
    <name type="common">Brownbeard rice</name>
    <name type="synonym">Asian wild rice</name>
    <dbReference type="NCBI Taxonomy" id="4529"/>
    <lineage>
        <taxon>Eukaryota</taxon>
        <taxon>Viridiplantae</taxon>
        <taxon>Streptophyta</taxon>
        <taxon>Embryophyta</taxon>
        <taxon>Tracheophyta</taxon>
        <taxon>Spermatophyta</taxon>
        <taxon>Magnoliopsida</taxon>
        <taxon>Liliopsida</taxon>
        <taxon>Poales</taxon>
        <taxon>Poaceae</taxon>
        <taxon>BOP clade</taxon>
        <taxon>Oryzoideae</taxon>
        <taxon>Oryzeae</taxon>
        <taxon>Oryzinae</taxon>
        <taxon>Oryza</taxon>
    </lineage>
</organism>
<evidence type="ECO:0000256" key="1">
    <source>
        <dbReference type="SAM" id="MobiDB-lite"/>
    </source>
</evidence>
<dbReference type="OMA" id="QIIRVHR"/>
<dbReference type="AlphaFoldDB" id="A0A0E0QBB1"/>
<dbReference type="Gramene" id="ORUFI07G23390.1">
    <property type="protein sequence ID" value="ORUFI07G23390.1"/>
    <property type="gene ID" value="ORUFI07G23390"/>
</dbReference>
<dbReference type="HOGENOM" id="CLU_2313354_0_0_1"/>
<evidence type="ECO:0000313" key="3">
    <source>
        <dbReference type="Proteomes" id="UP000008022"/>
    </source>
</evidence>
<reference evidence="2" key="2">
    <citation type="submission" date="2015-06" db="UniProtKB">
        <authorList>
            <consortium name="EnsemblPlants"/>
        </authorList>
    </citation>
    <scope>IDENTIFICATION</scope>
</reference>
<feature type="compositionally biased region" description="Basic and acidic residues" evidence="1">
    <location>
        <begin position="100"/>
        <end position="113"/>
    </location>
</feature>
<sequence length="113" mass="12618">MAWSPRFSNYQSTSLSPVSTVPFHGLARYVFAAKGVGLYKDQIIRVHRIRLLSLSFLVHVVTRHQGPQQKQSARIVIFTQRRLCTATTTSMARSAADSNHPIKEHALADENGS</sequence>
<dbReference type="EnsemblPlants" id="ORUFI07G23390.1">
    <property type="protein sequence ID" value="ORUFI07G23390.1"/>
    <property type="gene ID" value="ORUFI07G23390"/>
</dbReference>
<reference evidence="3" key="1">
    <citation type="submission" date="2013-06" db="EMBL/GenBank/DDBJ databases">
        <authorList>
            <person name="Zhao Q."/>
        </authorList>
    </citation>
    <scope>NUCLEOTIDE SEQUENCE</scope>
    <source>
        <strain evidence="3">cv. W1943</strain>
    </source>
</reference>
<keyword evidence="3" id="KW-1185">Reference proteome</keyword>
<accession>A0A0E0QBB1</accession>
<feature type="region of interest" description="Disordered" evidence="1">
    <location>
        <begin position="90"/>
        <end position="113"/>
    </location>
</feature>
<name>A0A0E0QBB1_ORYRU</name>
<dbReference type="Proteomes" id="UP000008022">
    <property type="component" value="Unassembled WGS sequence"/>
</dbReference>
<evidence type="ECO:0000313" key="2">
    <source>
        <dbReference type="EnsemblPlants" id="ORUFI07G23390.1"/>
    </source>
</evidence>
<protein>
    <submittedName>
        <fullName evidence="2">Uncharacterized protein</fullName>
    </submittedName>
</protein>
<proteinExistence type="predicted"/>